<accession>X0W5S3</accession>
<protein>
    <submittedName>
        <fullName evidence="2">Uncharacterized protein</fullName>
    </submittedName>
</protein>
<evidence type="ECO:0000313" key="2">
    <source>
        <dbReference type="EMBL" id="GAG08026.1"/>
    </source>
</evidence>
<dbReference type="EMBL" id="BARS01023136">
    <property type="protein sequence ID" value="GAG08026.1"/>
    <property type="molecule type" value="Genomic_DNA"/>
</dbReference>
<comment type="caution">
    <text evidence="2">The sequence shown here is derived from an EMBL/GenBank/DDBJ whole genome shotgun (WGS) entry which is preliminary data.</text>
</comment>
<feature type="transmembrane region" description="Helical" evidence="1">
    <location>
        <begin position="42"/>
        <end position="58"/>
    </location>
</feature>
<evidence type="ECO:0000256" key="1">
    <source>
        <dbReference type="SAM" id="Phobius"/>
    </source>
</evidence>
<dbReference type="AlphaFoldDB" id="X0W5S3"/>
<name>X0W5S3_9ZZZZ</name>
<proteinExistence type="predicted"/>
<keyword evidence="1" id="KW-1133">Transmembrane helix</keyword>
<gene>
    <name evidence="2" type="ORF">S01H1_36872</name>
</gene>
<keyword evidence="1" id="KW-0812">Transmembrane</keyword>
<reference evidence="2" key="1">
    <citation type="journal article" date="2014" name="Front. Microbiol.">
        <title>High frequency of phylogenetically diverse reductive dehalogenase-homologous genes in deep subseafloor sedimentary metagenomes.</title>
        <authorList>
            <person name="Kawai M."/>
            <person name="Futagami T."/>
            <person name="Toyoda A."/>
            <person name="Takaki Y."/>
            <person name="Nishi S."/>
            <person name="Hori S."/>
            <person name="Arai W."/>
            <person name="Tsubouchi T."/>
            <person name="Morono Y."/>
            <person name="Uchiyama I."/>
            <person name="Ito T."/>
            <person name="Fujiyama A."/>
            <person name="Inagaki F."/>
            <person name="Takami H."/>
        </authorList>
    </citation>
    <scope>NUCLEOTIDE SEQUENCE</scope>
    <source>
        <strain evidence="2">Expedition CK06-06</strain>
    </source>
</reference>
<sequence>MEFEKLSKEGLLKQIKESKIGYKIFALGSLFFLVMGLFMENVSFIVIASMIWVATLYNKHQEMYDKIRLEIREIRR</sequence>
<organism evidence="2">
    <name type="scientific">marine sediment metagenome</name>
    <dbReference type="NCBI Taxonomy" id="412755"/>
    <lineage>
        <taxon>unclassified sequences</taxon>
        <taxon>metagenomes</taxon>
        <taxon>ecological metagenomes</taxon>
    </lineage>
</organism>
<keyword evidence="1" id="KW-0472">Membrane</keyword>